<evidence type="ECO:0000313" key="5">
    <source>
        <dbReference type="EMBL" id="AMK53243.1"/>
    </source>
</evidence>
<organism evidence="5 6">
    <name type="scientific">Faecalibaculum rodentium</name>
    <dbReference type="NCBI Taxonomy" id="1702221"/>
    <lineage>
        <taxon>Bacteria</taxon>
        <taxon>Bacillati</taxon>
        <taxon>Bacillota</taxon>
        <taxon>Erysipelotrichia</taxon>
        <taxon>Erysipelotrichales</taxon>
        <taxon>Erysipelotrichaceae</taxon>
        <taxon>Faecalibaculum</taxon>
    </lineage>
</organism>
<dbReference type="InterPro" id="IPR002563">
    <property type="entry name" value="Flavin_Rdtase-like_dom"/>
</dbReference>
<accession>A0A140DRG6</accession>
<comment type="cofactor">
    <cofactor evidence="1">
        <name>FMN</name>
        <dbReference type="ChEBI" id="CHEBI:58210"/>
    </cofactor>
</comment>
<keyword evidence="2" id="KW-0285">Flavoprotein</keyword>
<evidence type="ECO:0000256" key="2">
    <source>
        <dbReference type="ARBA" id="ARBA00022630"/>
    </source>
</evidence>
<dbReference type="SMART" id="SM00903">
    <property type="entry name" value="Flavin_Reduct"/>
    <property type="match status" value="1"/>
</dbReference>
<evidence type="ECO:0000256" key="1">
    <source>
        <dbReference type="ARBA" id="ARBA00001917"/>
    </source>
</evidence>
<dbReference type="PANTHER" id="PTHR43567">
    <property type="entry name" value="FLAVOREDOXIN-RELATED-RELATED"/>
    <property type="match status" value="1"/>
</dbReference>
<sequence length="186" mass="20468">MTRKPFKPAAWALPQPVSIIGTYDETGTPNAMNAAWTGQYDDTQVILCLSAGHKTTKNIMARRDFTLSFATRDQMAACDYVGMASGNTIPDKVGRTGWTVHKAGQVNAPVFEELPLTLECRMNGQTDNGNIVADIVNITCDEAFLDADGRPDVRKMQLLSFNPVNRTYLVVDQEAGQAWNEGRKLL</sequence>
<name>A0A140DRG6_9FIRM</name>
<evidence type="ECO:0000313" key="6">
    <source>
        <dbReference type="Proteomes" id="UP000069771"/>
    </source>
</evidence>
<dbReference type="Proteomes" id="UP000069771">
    <property type="component" value="Chromosome"/>
</dbReference>
<protein>
    <recommendedName>
        <fullName evidence="4">Flavin reductase like domain-containing protein</fullName>
    </recommendedName>
</protein>
<dbReference type="KEGG" id="fro:AALO17_01090"/>
<evidence type="ECO:0000259" key="4">
    <source>
        <dbReference type="SMART" id="SM00903"/>
    </source>
</evidence>
<keyword evidence="6" id="KW-1185">Reference proteome</keyword>
<reference evidence="5 6" key="1">
    <citation type="journal article" date="2016" name="Gut Pathog.">
        <title>Whole genome sequencing of "Faecalibaculum rodentium" ALO17, isolated from C57BL/6J laboratory mouse feces.</title>
        <authorList>
            <person name="Lim S."/>
            <person name="Chang D.H."/>
            <person name="Ahn S."/>
            <person name="Kim B.C."/>
        </authorList>
    </citation>
    <scope>NUCLEOTIDE SEQUENCE [LARGE SCALE GENOMIC DNA]</scope>
    <source>
        <strain evidence="5 6">Alo17</strain>
    </source>
</reference>
<dbReference type="GO" id="GO:0016646">
    <property type="term" value="F:oxidoreductase activity, acting on the CH-NH group of donors, NAD or NADP as acceptor"/>
    <property type="evidence" value="ECO:0007669"/>
    <property type="project" value="UniProtKB-ARBA"/>
</dbReference>
<dbReference type="InterPro" id="IPR052174">
    <property type="entry name" value="Flavoredoxin"/>
</dbReference>
<feature type="domain" description="Flavin reductase like" evidence="4">
    <location>
        <begin position="10"/>
        <end position="154"/>
    </location>
</feature>
<dbReference type="InterPro" id="IPR012349">
    <property type="entry name" value="Split_barrel_FMN-bd"/>
</dbReference>
<proteinExistence type="inferred from homology"/>
<dbReference type="EMBL" id="CP011391">
    <property type="protein sequence ID" value="AMK53243.1"/>
    <property type="molecule type" value="Genomic_DNA"/>
</dbReference>
<dbReference type="GO" id="GO:0010181">
    <property type="term" value="F:FMN binding"/>
    <property type="evidence" value="ECO:0007669"/>
    <property type="project" value="InterPro"/>
</dbReference>
<dbReference type="SUPFAM" id="SSF50475">
    <property type="entry name" value="FMN-binding split barrel"/>
    <property type="match status" value="1"/>
</dbReference>
<dbReference type="PANTHER" id="PTHR43567:SF1">
    <property type="entry name" value="FLAVOREDOXIN"/>
    <property type="match status" value="1"/>
</dbReference>
<dbReference type="STRING" id="1702221.AALO17_01090"/>
<gene>
    <name evidence="5" type="ORF">AALO17_01090</name>
</gene>
<evidence type="ECO:0000256" key="3">
    <source>
        <dbReference type="ARBA" id="ARBA00038054"/>
    </source>
</evidence>
<dbReference type="Pfam" id="PF01613">
    <property type="entry name" value="Flavin_Reduct"/>
    <property type="match status" value="1"/>
</dbReference>
<dbReference type="AlphaFoldDB" id="A0A140DRG6"/>
<dbReference type="Gene3D" id="2.30.110.10">
    <property type="entry name" value="Electron Transport, Fmn-binding Protein, Chain A"/>
    <property type="match status" value="1"/>
</dbReference>
<dbReference type="RefSeq" id="WP_067554135.1">
    <property type="nucleotide sequence ID" value="NZ_CAMTBT010000080.1"/>
</dbReference>
<dbReference type="GeneID" id="78477030"/>
<comment type="similarity">
    <text evidence="3">Belongs to the flavoredoxin family.</text>
</comment>
<dbReference type="OrthoDB" id="9806228at2"/>